<dbReference type="InterPro" id="IPR004875">
    <property type="entry name" value="DDE_SF_endonuclease_dom"/>
</dbReference>
<dbReference type="AlphaFoldDB" id="A0A8S2JQT8"/>
<evidence type="ECO:0000259" key="1">
    <source>
        <dbReference type="Pfam" id="PF03184"/>
    </source>
</evidence>
<name>A0A8S2JQT8_9BILA</name>
<gene>
    <name evidence="2" type="ORF">SMN809_LOCUS2078</name>
</gene>
<organism evidence="2 3">
    <name type="scientific">Rotaria magnacalcarata</name>
    <dbReference type="NCBI Taxonomy" id="392030"/>
    <lineage>
        <taxon>Eukaryota</taxon>
        <taxon>Metazoa</taxon>
        <taxon>Spiralia</taxon>
        <taxon>Gnathifera</taxon>
        <taxon>Rotifera</taxon>
        <taxon>Eurotatoria</taxon>
        <taxon>Bdelloidea</taxon>
        <taxon>Philodinida</taxon>
        <taxon>Philodinidae</taxon>
        <taxon>Rotaria</taxon>
    </lineage>
</organism>
<sequence length="185" mass="21177">MIQPMISLAGHVVGPIYLCLQEPSGRFGERVKENLFRANNVIVTCSKSGKLDTTLVQYWFYHVFLPSTPRKSLLISDSWTGHKDPDIYAKSKGCKRVEIPKNTTDQIQPLNVFYNRQMKSIIRKILLPRRSNSTDGKRHVRTAPVRLKRSSTGEHKKHVDQYFAMNTINHLKTLTSMFGSDAVIF</sequence>
<dbReference type="GO" id="GO:0003676">
    <property type="term" value="F:nucleic acid binding"/>
    <property type="evidence" value="ECO:0007669"/>
    <property type="project" value="InterPro"/>
</dbReference>
<reference evidence="2" key="1">
    <citation type="submission" date="2021-02" db="EMBL/GenBank/DDBJ databases">
        <authorList>
            <person name="Nowell W R."/>
        </authorList>
    </citation>
    <scope>NUCLEOTIDE SEQUENCE</scope>
</reference>
<comment type="caution">
    <text evidence="2">The sequence shown here is derived from an EMBL/GenBank/DDBJ whole genome shotgun (WGS) entry which is preliminary data.</text>
</comment>
<dbReference type="EMBL" id="CAJOBI010000360">
    <property type="protein sequence ID" value="CAF3817307.1"/>
    <property type="molecule type" value="Genomic_DNA"/>
</dbReference>
<evidence type="ECO:0000313" key="3">
    <source>
        <dbReference type="Proteomes" id="UP000676336"/>
    </source>
</evidence>
<dbReference type="Proteomes" id="UP000676336">
    <property type="component" value="Unassembled WGS sequence"/>
</dbReference>
<dbReference type="Pfam" id="PF03184">
    <property type="entry name" value="DDE_1"/>
    <property type="match status" value="1"/>
</dbReference>
<accession>A0A8S2JQT8</accession>
<proteinExistence type="predicted"/>
<feature type="domain" description="DDE-1" evidence="1">
    <location>
        <begin position="41"/>
        <end position="135"/>
    </location>
</feature>
<evidence type="ECO:0000313" key="2">
    <source>
        <dbReference type="EMBL" id="CAF3817307.1"/>
    </source>
</evidence>
<protein>
    <recommendedName>
        <fullName evidence="1">DDE-1 domain-containing protein</fullName>
    </recommendedName>
</protein>